<evidence type="ECO:0000313" key="5">
    <source>
        <dbReference type="EMBL" id="GMT15845.1"/>
    </source>
</evidence>
<evidence type="ECO:0000256" key="2">
    <source>
        <dbReference type="SAM" id="MobiDB-lite"/>
    </source>
</evidence>
<keyword evidence="6" id="KW-1185">Reference proteome</keyword>
<keyword evidence="3" id="KW-1133">Transmembrane helix</keyword>
<dbReference type="Proteomes" id="UP001432322">
    <property type="component" value="Unassembled WGS sequence"/>
</dbReference>
<dbReference type="InterPro" id="IPR002486">
    <property type="entry name" value="Col_cuticle_N"/>
</dbReference>
<name>A0AAV5V877_9BILA</name>
<feature type="region of interest" description="Disordered" evidence="2">
    <location>
        <begin position="66"/>
        <end position="86"/>
    </location>
</feature>
<dbReference type="Pfam" id="PF01484">
    <property type="entry name" value="Col_cuticle_N"/>
    <property type="match status" value="1"/>
</dbReference>
<keyword evidence="3" id="KW-0472">Membrane</keyword>
<evidence type="ECO:0000256" key="3">
    <source>
        <dbReference type="SAM" id="Phobius"/>
    </source>
</evidence>
<keyword evidence="3" id="KW-0812">Transmembrane</keyword>
<sequence>MGGPHSGHLCLVRGAVVGSSAALFIAVAGMLVIFSDIDLFHNHSAAELAEFKVIYEDVWNTMLAPEDSGAMPREKRGAECSKCAHS</sequence>
<evidence type="ECO:0000259" key="4">
    <source>
        <dbReference type="SMART" id="SM01088"/>
    </source>
</evidence>
<dbReference type="AlphaFoldDB" id="A0AAV5V877"/>
<feature type="domain" description="Nematode cuticle collagen N-terminal" evidence="4">
    <location>
        <begin position="10"/>
        <end position="62"/>
    </location>
</feature>
<dbReference type="SMART" id="SM01088">
    <property type="entry name" value="Col_cuticle_N"/>
    <property type="match status" value="1"/>
</dbReference>
<dbReference type="GO" id="GO:0042302">
    <property type="term" value="F:structural constituent of cuticle"/>
    <property type="evidence" value="ECO:0007669"/>
    <property type="project" value="InterPro"/>
</dbReference>
<feature type="transmembrane region" description="Helical" evidence="3">
    <location>
        <begin position="12"/>
        <end position="34"/>
    </location>
</feature>
<protein>
    <recommendedName>
        <fullName evidence="4">Nematode cuticle collagen N-terminal domain-containing protein</fullName>
    </recommendedName>
</protein>
<keyword evidence="1" id="KW-0677">Repeat</keyword>
<dbReference type="EMBL" id="BTSY01000002">
    <property type="protein sequence ID" value="GMT15845.1"/>
    <property type="molecule type" value="Genomic_DNA"/>
</dbReference>
<comment type="caution">
    <text evidence="5">The sequence shown here is derived from an EMBL/GenBank/DDBJ whole genome shotgun (WGS) entry which is preliminary data.</text>
</comment>
<gene>
    <name evidence="5" type="ORF">PFISCL1PPCAC_7142</name>
</gene>
<reference evidence="5" key="1">
    <citation type="submission" date="2023-10" db="EMBL/GenBank/DDBJ databases">
        <title>Genome assembly of Pristionchus species.</title>
        <authorList>
            <person name="Yoshida K."/>
            <person name="Sommer R.J."/>
        </authorList>
    </citation>
    <scope>NUCLEOTIDE SEQUENCE</scope>
    <source>
        <strain evidence="5">RS5133</strain>
    </source>
</reference>
<organism evidence="5 6">
    <name type="scientific">Pristionchus fissidentatus</name>
    <dbReference type="NCBI Taxonomy" id="1538716"/>
    <lineage>
        <taxon>Eukaryota</taxon>
        <taxon>Metazoa</taxon>
        <taxon>Ecdysozoa</taxon>
        <taxon>Nematoda</taxon>
        <taxon>Chromadorea</taxon>
        <taxon>Rhabditida</taxon>
        <taxon>Rhabditina</taxon>
        <taxon>Diplogasteromorpha</taxon>
        <taxon>Diplogasteroidea</taxon>
        <taxon>Neodiplogasteridae</taxon>
        <taxon>Pristionchus</taxon>
    </lineage>
</organism>
<proteinExistence type="predicted"/>
<accession>A0AAV5V877</accession>
<evidence type="ECO:0000256" key="1">
    <source>
        <dbReference type="ARBA" id="ARBA00022737"/>
    </source>
</evidence>
<feature type="non-terminal residue" evidence="5">
    <location>
        <position position="86"/>
    </location>
</feature>
<evidence type="ECO:0000313" key="6">
    <source>
        <dbReference type="Proteomes" id="UP001432322"/>
    </source>
</evidence>